<dbReference type="GO" id="GO:0009986">
    <property type="term" value="C:cell surface"/>
    <property type="evidence" value="ECO:0007669"/>
    <property type="project" value="TreeGrafter"/>
</dbReference>
<dbReference type="Gene3D" id="3.20.20.80">
    <property type="entry name" value="Glycosidases"/>
    <property type="match status" value="1"/>
</dbReference>
<dbReference type="Proteomes" id="UP000054144">
    <property type="component" value="Unassembled WGS sequence"/>
</dbReference>
<evidence type="ECO:0000256" key="4">
    <source>
        <dbReference type="RuleBase" id="RU361153"/>
    </source>
</evidence>
<gene>
    <name evidence="7" type="ORF">FISHEDRAFT_63835</name>
</gene>
<feature type="domain" description="Glycoside hydrolase family 5" evidence="6">
    <location>
        <begin position="75"/>
        <end position="279"/>
    </location>
</feature>
<name>A0A0D7AL32_9AGAR</name>
<evidence type="ECO:0000313" key="7">
    <source>
        <dbReference type="EMBL" id="KIY52257.1"/>
    </source>
</evidence>
<dbReference type="GO" id="GO:0009251">
    <property type="term" value="P:glucan catabolic process"/>
    <property type="evidence" value="ECO:0007669"/>
    <property type="project" value="TreeGrafter"/>
</dbReference>
<dbReference type="InterPro" id="IPR017853">
    <property type="entry name" value="GH"/>
</dbReference>
<reference evidence="7 8" key="1">
    <citation type="journal article" date="2015" name="Fungal Genet. Biol.">
        <title>Evolution of novel wood decay mechanisms in Agaricales revealed by the genome sequences of Fistulina hepatica and Cylindrobasidium torrendii.</title>
        <authorList>
            <person name="Floudas D."/>
            <person name="Held B.W."/>
            <person name="Riley R."/>
            <person name="Nagy L.G."/>
            <person name="Koehler G."/>
            <person name="Ransdell A.S."/>
            <person name="Younus H."/>
            <person name="Chow J."/>
            <person name="Chiniquy J."/>
            <person name="Lipzen A."/>
            <person name="Tritt A."/>
            <person name="Sun H."/>
            <person name="Haridas S."/>
            <person name="LaButti K."/>
            <person name="Ohm R.A."/>
            <person name="Kues U."/>
            <person name="Blanchette R.A."/>
            <person name="Grigoriev I.V."/>
            <person name="Minto R.E."/>
            <person name="Hibbett D.S."/>
        </authorList>
    </citation>
    <scope>NUCLEOTIDE SEQUENCE [LARGE SCALE GENOMIC DNA]</scope>
    <source>
        <strain evidence="7 8">ATCC 64428</strain>
    </source>
</reference>
<keyword evidence="5" id="KW-0732">Signal</keyword>
<keyword evidence="8" id="KW-1185">Reference proteome</keyword>
<keyword evidence="2 4" id="KW-0378">Hydrolase</keyword>
<dbReference type="GO" id="GO:0005576">
    <property type="term" value="C:extracellular region"/>
    <property type="evidence" value="ECO:0007669"/>
    <property type="project" value="TreeGrafter"/>
</dbReference>
<organism evidence="7 8">
    <name type="scientific">Fistulina hepatica ATCC 64428</name>
    <dbReference type="NCBI Taxonomy" id="1128425"/>
    <lineage>
        <taxon>Eukaryota</taxon>
        <taxon>Fungi</taxon>
        <taxon>Dikarya</taxon>
        <taxon>Basidiomycota</taxon>
        <taxon>Agaricomycotina</taxon>
        <taxon>Agaricomycetes</taxon>
        <taxon>Agaricomycetidae</taxon>
        <taxon>Agaricales</taxon>
        <taxon>Fistulinaceae</taxon>
        <taxon>Fistulina</taxon>
    </lineage>
</organism>
<evidence type="ECO:0000256" key="5">
    <source>
        <dbReference type="SAM" id="SignalP"/>
    </source>
</evidence>
<evidence type="ECO:0000259" key="6">
    <source>
        <dbReference type="Pfam" id="PF00150"/>
    </source>
</evidence>
<evidence type="ECO:0000256" key="2">
    <source>
        <dbReference type="ARBA" id="ARBA00022801"/>
    </source>
</evidence>
<feature type="signal peptide" evidence="5">
    <location>
        <begin position="1"/>
        <end position="20"/>
    </location>
</feature>
<dbReference type="AlphaFoldDB" id="A0A0D7AL32"/>
<dbReference type="OrthoDB" id="62120at2759"/>
<dbReference type="EMBL" id="KN881644">
    <property type="protein sequence ID" value="KIY52257.1"/>
    <property type="molecule type" value="Genomic_DNA"/>
</dbReference>
<dbReference type="InterPro" id="IPR050386">
    <property type="entry name" value="Glycosyl_hydrolase_5"/>
</dbReference>
<dbReference type="InterPro" id="IPR001547">
    <property type="entry name" value="Glyco_hydro_5"/>
</dbReference>
<evidence type="ECO:0000313" key="8">
    <source>
        <dbReference type="Proteomes" id="UP000054144"/>
    </source>
</evidence>
<keyword evidence="3 4" id="KW-0326">Glycosidase</keyword>
<sequence length="424" mass="47795">MAPALFTATLGLSALSTAVAFAPSFPYTAEKVRGVNLGGWLVLEPWITPSLFDATGNEAIIDEWTFGQYQDVEIATTALKQHWDTWITEDDFAQIAAAGLNHVRLPIGYWAFEVGPGEPYIQGQLPYFQKAVEWAEKYGLYVVADLHGVPDSQNGYDNSGQHMPYPRFWGNDTSYERALAVVQTMMDLWGNKSDVVSIVEPMNEPAGWYSSLALKEATQYWLDTYPIVRHPNGDGSESNTIHLAHDAFQNVSYWHDFESPEDGYVGVGMDTHFYHVFSEDEINLTMDGHLELACAQKAVLENFTMMIITDCTLYLNGRNATIGQRYDGTYAGSTYHGSCTLSGYTGDASLYTDEYKAFLRKFWEAQVQTWEAGGDGWFQWAWKIENGTMHGEEWSYQRGLQFGWIPANVTDFKYPNICDSYSSF</sequence>
<accession>A0A0D7AL32</accession>
<evidence type="ECO:0000256" key="1">
    <source>
        <dbReference type="ARBA" id="ARBA00005641"/>
    </source>
</evidence>
<dbReference type="SUPFAM" id="SSF51445">
    <property type="entry name" value="(Trans)glycosidases"/>
    <property type="match status" value="1"/>
</dbReference>
<dbReference type="GO" id="GO:0008422">
    <property type="term" value="F:beta-glucosidase activity"/>
    <property type="evidence" value="ECO:0007669"/>
    <property type="project" value="TreeGrafter"/>
</dbReference>
<protein>
    <submittedName>
        <fullName evidence="7">Exo-beta-1,3-glucanase</fullName>
    </submittedName>
</protein>
<dbReference type="PANTHER" id="PTHR31297:SF42">
    <property type="entry name" value="GLYCOSIDE HYDROLASE FAMILY 5 DOMAIN-CONTAINING PROTEIN"/>
    <property type="match status" value="1"/>
</dbReference>
<dbReference type="Pfam" id="PF00150">
    <property type="entry name" value="Cellulase"/>
    <property type="match status" value="1"/>
</dbReference>
<proteinExistence type="inferred from homology"/>
<dbReference type="PANTHER" id="PTHR31297">
    <property type="entry name" value="GLUCAN ENDO-1,6-BETA-GLUCOSIDASE B"/>
    <property type="match status" value="1"/>
</dbReference>
<comment type="similarity">
    <text evidence="1 4">Belongs to the glycosyl hydrolase 5 (cellulase A) family.</text>
</comment>
<evidence type="ECO:0000256" key="3">
    <source>
        <dbReference type="ARBA" id="ARBA00023295"/>
    </source>
</evidence>
<feature type="chain" id="PRO_5002316275" evidence="5">
    <location>
        <begin position="21"/>
        <end position="424"/>
    </location>
</feature>